<keyword evidence="5 10" id="KW-0132">Cell division</keyword>
<dbReference type="Pfam" id="PF18075">
    <property type="entry name" value="FtsX_ECD"/>
    <property type="match status" value="1"/>
</dbReference>
<evidence type="ECO:0000313" key="14">
    <source>
        <dbReference type="EMBL" id="SFS47487.1"/>
    </source>
</evidence>
<evidence type="ECO:0000256" key="5">
    <source>
        <dbReference type="ARBA" id="ARBA00022618"/>
    </source>
</evidence>
<protein>
    <recommendedName>
        <fullName evidence="3 10">Cell division protein FtsX</fullName>
    </recommendedName>
</protein>
<feature type="transmembrane region" description="Helical" evidence="11">
    <location>
        <begin position="255"/>
        <end position="278"/>
    </location>
</feature>
<evidence type="ECO:0000313" key="15">
    <source>
        <dbReference type="Proteomes" id="UP000199312"/>
    </source>
</evidence>
<keyword evidence="8 10" id="KW-0472">Membrane</keyword>
<feature type="transmembrane region" description="Helical" evidence="11">
    <location>
        <begin position="20"/>
        <end position="39"/>
    </location>
</feature>
<organism evidence="14 15">
    <name type="scientific">Lutibacter maritimus</name>
    <dbReference type="NCBI Taxonomy" id="593133"/>
    <lineage>
        <taxon>Bacteria</taxon>
        <taxon>Pseudomonadati</taxon>
        <taxon>Bacteroidota</taxon>
        <taxon>Flavobacteriia</taxon>
        <taxon>Flavobacteriales</taxon>
        <taxon>Flavobacteriaceae</taxon>
        <taxon>Lutibacter</taxon>
    </lineage>
</organism>
<keyword evidence="10" id="KW-0997">Cell inner membrane</keyword>
<gene>
    <name evidence="14" type="ORF">SAMN04488006_1490</name>
</gene>
<feature type="domain" description="ABC3 transporter permease C-terminal" evidence="12">
    <location>
        <begin position="169"/>
        <end position="283"/>
    </location>
</feature>
<keyword evidence="6 11" id="KW-0812">Transmembrane</keyword>
<dbReference type="GO" id="GO:0051301">
    <property type="term" value="P:cell division"/>
    <property type="evidence" value="ECO:0007669"/>
    <property type="project" value="UniProtKB-KW"/>
</dbReference>
<dbReference type="AlphaFoldDB" id="A0A1I6Q4W5"/>
<dbReference type="STRING" id="593133.SAMN04488006_1490"/>
<comment type="function">
    <text evidence="10">Required for cell division and gliding motility.</text>
</comment>
<evidence type="ECO:0000259" key="12">
    <source>
        <dbReference type="Pfam" id="PF02687"/>
    </source>
</evidence>
<comment type="similarity">
    <text evidence="2 10">Belongs to the ABC-4 integral membrane protein family. FtsX subfamily.</text>
</comment>
<dbReference type="GO" id="GO:0005886">
    <property type="term" value="C:plasma membrane"/>
    <property type="evidence" value="ECO:0007669"/>
    <property type="project" value="UniProtKB-SubCell"/>
</dbReference>
<dbReference type="InterPro" id="IPR004513">
    <property type="entry name" value="FtsX"/>
</dbReference>
<evidence type="ECO:0000259" key="13">
    <source>
        <dbReference type="Pfam" id="PF18075"/>
    </source>
</evidence>
<keyword evidence="9 10" id="KW-0131">Cell cycle</keyword>
<feature type="transmembrane region" description="Helical" evidence="11">
    <location>
        <begin position="221"/>
        <end position="240"/>
    </location>
</feature>
<dbReference type="Gene3D" id="3.30.70.3040">
    <property type="match status" value="1"/>
</dbReference>
<keyword evidence="15" id="KW-1185">Reference proteome</keyword>
<dbReference type="PANTHER" id="PTHR47755:SF1">
    <property type="entry name" value="CELL DIVISION PROTEIN FTSX"/>
    <property type="match status" value="1"/>
</dbReference>
<evidence type="ECO:0000256" key="1">
    <source>
        <dbReference type="ARBA" id="ARBA00004651"/>
    </source>
</evidence>
<dbReference type="Proteomes" id="UP000199312">
    <property type="component" value="Unassembled WGS sequence"/>
</dbReference>
<dbReference type="RefSeq" id="WP_090224371.1">
    <property type="nucleotide sequence ID" value="NZ_FOZP01000003.1"/>
</dbReference>
<evidence type="ECO:0000256" key="6">
    <source>
        <dbReference type="ARBA" id="ARBA00022692"/>
    </source>
</evidence>
<evidence type="ECO:0000256" key="4">
    <source>
        <dbReference type="ARBA" id="ARBA00022475"/>
    </source>
</evidence>
<dbReference type="OrthoDB" id="9813411at2"/>
<evidence type="ECO:0000256" key="3">
    <source>
        <dbReference type="ARBA" id="ARBA00021907"/>
    </source>
</evidence>
<keyword evidence="7 11" id="KW-1133">Transmembrane helix</keyword>
<evidence type="ECO:0000256" key="8">
    <source>
        <dbReference type="ARBA" id="ARBA00023136"/>
    </source>
</evidence>
<sequence length="292" mass="33366">MDKSFEKYQKRRLRSSYFSVIISIALVLFLVGILGLIVLKTNSITKHFKEKVAITVFLKDDAKNDDIKILQAELKKAEYTKSVTFISKSEAAKIYSEEIGENFLDFLGENPLKDAFDVSLKSDFVTPEKMLEIENQLKIRSIVAEVSYDKPLIEILTKNITRLSFWMLLFSGLFTLIAVVLINSSIRLSVYSKRFTIKTMQMVGATKGFIRVPFIIQSIKLGIIGAFVSIVGLLLFITYINKMVPEIELLSDYKILGILFVTIISLGILITWISTFFATQRFLNLRTDELYY</sequence>
<reference evidence="15" key="1">
    <citation type="submission" date="2016-10" db="EMBL/GenBank/DDBJ databases">
        <authorList>
            <person name="Varghese N."/>
            <person name="Submissions S."/>
        </authorList>
    </citation>
    <scope>NUCLEOTIDE SEQUENCE [LARGE SCALE GENOMIC DNA]</scope>
    <source>
        <strain evidence="15">DSM 24450</strain>
    </source>
</reference>
<name>A0A1I6Q4W5_9FLAO</name>
<dbReference type="Pfam" id="PF02687">
    <property type="entry name" value="FtsX"/>
    <property type="match status" value="1"/>
</dbReference>
<dbReference type="PIRSF" id="PIRSF003097">
    <property type="entry name" value="FtsX"/>
    <property type="match status" value="1"/>
</dbReference>
<proteinExistence type="inferred from homology"/>
<dbReference type="InterPro" id="IPR040690">
    <property type="entry name" value="FtsX_ECD"/>
</dbReference>
<dbReference type="PANTHER" id="PTHR47755">
    <property type="entry name" value="CELL DIVISION PROTEIN FTSX"/>
    <property type="match status" value="1"/>
</dbReference>
<evidence type="ECO:0000256" key="10">
    <source>
        <dbReference type="PIRNR" id="PIRNR003097"/>
    </source>
</evidence>
<evidence type="ECO:0000256" key="11">
    <source>
        <dbReference type="SAM" id="Phobius"/>
    </source>
</evidence>
<comment type="subcellular location">
    <subcellularLocation>
        <location evidence="10">Cell inner membrane</location>
    </subcellularLocation>
    <subcellularLocation>
        <location evidence="1">Cell membrane</location>
        <topology evidence="1">Multi-pass membrane protein</topology>
    </subcellularLocation>
</comment>
<evidence type="ECO:0000256" key="7">
    <source>
        <dbReference type="ARBA" id="ARBA00022989"/>
    </source>
</evidence>
<feature type="transmembrane region" description="Helical" evidence="11">
    <location>
        <begin position="163"/>
        <end position="184"/>
    </location>
</feature>
<keyword evidence="4 10" id="KW-1003">Cell membrane</keyword>
<evidence type="ECO:0000256" key="9">
    <source>
        <dbReference type="ARBA" id="ARBA00023306"/>
    </source>
</evidence>
<evidence type="ECO:0000256" key="2">
    <source>
        <dbReference type="ARBA" id="ARBA00007379"/>
    </source>
</evidence>
<dbReference type="EMBL" id="FOZP01000003">
    <property type="protein sequence ID" value="SFS47487.1"/>
    <property type="molecule type" value="Genomic_DNA"/>
</dbReference>
<accession>A0A1I6Q4W5</accession>
<feature type="domain" description="FtsX extracellular" evidence="13">
    <location>
        <begin position="52"/>
        <end position="146"/>
    </location>
</feature>
<dbReference type="InterPro" id="IPR003838">
    <property type="entry name" value="ABC3_permease_C"/>
</dbReference>